<dbReference type="PROSITE" id="PS50851">
    <property type="entry name" value="CHEW"/>
    <property type="match status" value="1"/>
</dbReference>
<evidence type="ECO:0000256" key="2">
    <source>
        <dbReference type="ARBA" id="ARBA00021483"/>
    </source>
</evidence>
<dbReference type="RefSeq" id="WP_133704114.1">
    <property type="nucleotide sequence ID" value="NZ_SNXS01000019.1"/>
</dbReference>
<dbReference type="Gene3D" id="2.30.30.40">
    <property type="entry name" value="SH3 Domains"/>
    <property type="match status" value="1"/>
</dbReference>
<feature type="domain" description="CheW-like" evidence="4">
    <location>
        <begin position="29"/>
        <end position="174"/>
    </location>
</feature>
<gene>
    <name evidence="5" type="ORF">DES47_1194</name>
</gene>
<comment type="caution">
    <text evidence="5">The sequence shown here is derived from an EMBL/GenBank/DDBJ whole genome shotgun (WGS) entry which is preliminary data.</text>
</comment>
<dbReference type="InterPro" id="IPR036061">
    <property type="entry name" value="CheW-like_dom_sf"/>
</dbReference>
<dbReference type="InterPro" id="IPR039315">
    <property type="entry name" value="CheW"/>
</dbReference>
<dbReference type="PANTHER" id="PTHR22617">
    <property type="entry name" value="CHEMOTAXIS SENSOR HISTIDINE KINASE-RELATED"/>
    <property type="match status" value="1"/>
</dbReference>
<dbReference type="Proteomes" id="UP000295361">
    <property type="component" value="Unassembled WGS sequence"/>
</dbReference>
<evidence type="ECO:0000256" key="3">
    <source>
        <dbReference type="ARBA" id="ARBA00022490"/>
    </source>
</evidence>
<name>A0A4R6QB58_9BURK</name>
<dbReference type="GO" id="GO:0005829">
    <property type="term" value="C:cytosol"/>
    <property type="evidence" value="ECO:0007669"/>
    <property type="project" value="TreeGrafter"/>
</dbReference>
<protein>
    <recommendedName>
        <fullName evidence="2">Chemotaxis protein CheW</fullName>
    </recommendedName>
</protein>
<dbReference type="OrthoDB" id="9790406at2"/>
<dbReference type="GO" id="GO:0007165">
    <property type="term" value="P:signal transduction"/>
    <property type="evidence" value="ECO:0007669"/>
    <property type="project" value="InterPro"/>
</dbReference>
<dbReference type="InParanoid" id="A0A4R6QB58"/>
<sequence length="182" mass="19341">MSTDIVALNTTSYPVAQRAGARIAANSAPGEYLSMRLGNEEYAIEILRVQEIRSYEEPTRIANSAACVKGVLNLRGNIVPVMDLRQLFGLPAIEPSASTVTIVLNLGGQTVGVVADAVNDVVELREQDIKPAPGFSGAIKSDHITGIATLRNADDQQRMLILTDMQQLLASAGALPETQLAA</sequence>
<dbReference type="EMBL" id="SNXS01000019">
    <property type="protein sequence ID" value="TDP59023.1"/>
    <property type="molecule type" value="Genomic_DNA"/>
</dbReference>
<keyword evidence="3" id="KW-0963">Cytoplasm</keyword>
<reference evidence="5 6" key="1">
    <citation type="submission" date="2019-03" db="EMBL/GenBank/DDBJ databases">
        <title>Genomic Encyclopedia of Type Strains, Phase IV (KMG-IV): sequencing the most valuable type-strain genomes for metagenomic binning, comparative biology and taxonomic classification.</title>
        <authorList>
            <person name="Goeker M."/>
        </authorList>
    </citation>
    <scope>NUCLEOTIDE SEQUENCE [LARGE SCALE GENOMIC DNA]</scope>
    <source>
        <strain evidence="5 6">DSM 16998</strain>
    </source>
</reference>
<dbReference type="Gene3D" id="2.40.50.180">
    <property type="entry name" value="CheA-289, Domain 4"/>
    <property type="match status" value="1"/>
</dbReference>
<evidence type="ECO:0000313" key="6">
    <source>
        <dbReference type="Proteomes" id="UP000295361"/>
    </source>
</evidence>
<dbReference type="SUPFAM" id="SSF50341">
    <property type="entry name" value="CheW-like"/>
    <property type="match status" value="1"/>
</dbReference>
<proteinExistence type="predicted"/>
<comment type="subcellular location">
    <subcellularLocation>
        <location evidence="1">Cytoplasm</location>
    </subcellularLocation>
</comment>
<dbReference type="SMART" id="SM00260">
    <property type="entry name" value="CheW"/>
    <property type="match status" value="1"/>
</dbReference>
<organism evidence="5 6">
    <name type="scientific">Roseateles toxinivorans</name>
    <dbReference type="NCBI Taxonomy" id="270368"/>
    <lineage>
        <taxon>Bacteria</taxon>
        <taxon>Pseudomonadati</taxon>
        <taxon>Pseudomonadota</taxon>
        <taxon>Betaproteobacteria</taxon>
        <taxon>Burkholderiales</taxon>
        <taxon>Sphaerotilaceae</taxon>
        <taxon>Roseateles</taxon>
    </lineage>
</organism>
<evidence type="ECO:0000259" key="4">
    <source>
        <dbReference type="PROSITE" id="PS50851"/>
    </source>
</evidence>
<dbReference type="InterPro" id="IPR002545">
    <property type="entry name" value="CheW-lke_dom"/>
</dbReference>
<dbReference type="PANTHER" id="PTHR22617:SF45">
    <property type="entry name" value="CHEMOTAXIS PROTEIN CHEW"/>
    <property type="match status" value="1"/>
</dbReference>
<dbReference type="Pfam" id="PF01584">
    <property type="entry name" value="CheW"/>
    <property type="match status" value="1"/>
</dbReference>
<evidence type="ECO:0000313" key="5">
    <source>
        <dbReference type="EMBL" id="TDP59023.1"/>
    </source>
</evidence>
<keyword evidence="6" id="KW-1185">Reference proteome</keyword>
<dbReference type="AlphaFoldDB" id="A0A4R6QB58"/>
<evidence type="ECO:0000256" key="1">
    <source>
        <dbReference type="ARBA" id="ARBA00004496"/>
    </source>
</evidence>
<dbReference type="GO" id="GO:0006935">
    <property type="term" value="P:chemotaxis"/>
    <property type="evidence" value="ECO:0007669"/>
    <property type="project" value="InterPro"/>
</dbReference>
<accession>A0A4R6QB58</accession>